<comment type="caution">
    <text evidence="8">The sequence shown here is derived from an EMBL/GenBank/DDBJ whole genome shotgun (WGS) entry which is preliminary data.</text>
</comment>
<feature type="transmembrane region" description="Helical" evidence="7">
    <location>
        <begin position="21"/>
        <end position="39"/>
    </location>
</feature>
<keyword evidence="9" id="KW-1185">Reference proteome</keyword>
<dbReference type="InterPro" id="IPR038377">
    <property type="entry name" value="Na/Glc_symporter_sf"/>
</dbReference>
<evidence type="ECO:0000256" key="1">
    <source>
        <dbReference type="ARBA" id="ARBA00004141"/>
    </source>
</evidence>
<feature type="transmembrane region" description="Helical" evidence="7">
    <location>
        <begin position="427"/>
        <end position="449"/>
    </location>
</feature>
<protein>
    <submittedName>
        <fullName evidence="8">Solute carrier family 5 (Sodium/myo-inositol cotransporter), member 3</fullName>
    </submittedName>
</protein>
<dbReference type="NCBIfam" id="TIGR00813">
    <property type="entry name" value="sss"/>
    <property type="match status" value="1"/>
</dbReference>
<evidence type="ECO:0000256" key="2">
    <source>
        <dbReference type="ARBA" id="ARBA00006434"/>
    </source>
</evidence>
<dbReference type="Gene3D" id="1.20.1730.10">
    <property type="entry name" value="Sodium/glucose cotransporter"/>
    <property type="match status" value="2"/>
</dbReference>
<dbReference type="EMBL" id="QMKO01001809">
    <property type="protein sequence ID" value="RTG86398.1"/>
    <property type="molecule type" value="Genomic_DNA"/>
</dbReference>
<dbReference type="PANTHER" id="PTHR11819:SF150">
    <property type="entry name" value="SODIUM_MYO-INOSITOL COTRANSPORTER"/>
    <property type="match status" value="1"/>
</dbReference>
<feature type="transmembrane region" description="Helical" evidence="7">
    <location>
        <begin position="570"/>
        <end position="593"/>
    </location>
</feature>
<keyword evidence="4 7" id="KW-1133">Transmembrane helix</keyword>
<dbReference type="STRING" id="6184.A0A430QFA6"/>
<comment type="subcellular location">
    <subcellularLocation>
        <location evidence="1">Membrane</location>
        <topology evidence="1">Multi-pass membrane protein</topology>
    </subcellularLocation>
</comment>
<dbReference type="GO" id="GO:0005412">
    <property type="term" value="F:D-glucose:sodium symporter activity"/>
    <property type="evidence" value="ECO:0007669"/>
    <property type="project" value="TreeGrafter"/>
</dbReference>
<feature type="transmembrane region" description="Helical" evidence="7">
    <location>
        <begin position="301"/>
        <end position="327"/>
    </location>
</feature>
<name>A0A430QFA6_SCHBO</name>
<dbReference type="Proteomes" id="UP000290809">
    <property type="component" value="Unassembled WGS sequence"/>
</dbReference>
<feature type="transmembrane region" description="Helical" evidence="7">
    <location>
        <begin position="379"/>
        <end position="407"/>
    </location>
</feature>
<feature type="transmembrane region" description="Helical" evidence="7">
    <location>
        <begin position="194"/>
        <end position="212"/>
    </location>
</feature>
<feature type="transmembrane region" description="Helical" evidence="7">
    <location>
        <begin position="59"/>
        <end position="81"/>
    </location>
</feature>
<evidence type="ECO:0000313" key="8">
    <source>
        <dbReference type="EMBL" id="RTG86398.1"/>
    </source>
</evidence>
<comment type="similarity">
    <text evidence="2 6">Belongs to the sodium:solute symporter (SSF) (TC 2.A.21) family.</text>
</comment>
<gene>
    <name evidence="8" type="ORF">DC041_0002797</name>
</gene>
<organism evidence="8 9">
    <name type="scientific">Schistosoma bovis</name>
    <name type="common">Blood fluke</name>
    <dbReference type="NCBI Taxonomy" id="6184"/>
    <lineage>
        <taxon>Eukaryota</taxon>
        <taxon>Metazoa</taxon>
        <taxon>Spiralia</taxon>
        <taxon>Lophotrochozoa</taxon>
        <taxon>Platyhelminthes</taxon>
        <taxon>Trematoda</taxon>
        <taxon>Digenea</taxon>
        <taxon>Strigeidida</taxon>
        <taxon>Schistosomatoidea</taxon>
        <taxon>Schistosomatidae</taxon>
        <taxon>Schistosoma</taxon>
    </lineage>
</organism>
<evidence type="ECO:0000256" key="6">
    <source>
        <dbReference type="RuleBase" id="RU362091"/>
    </source>
</evidence>
<evidence type="ECO:0000313" key="9">
    <source>
        <dbReference type="Proteomes" id="UP000290809"/>
    </source>
</evidence>
<sequence length="634" mass="71539">MPIQVSTLPEYMKKRFGGNRIQMYLAVISLVLYIFTKISCTYHELKKCKLISYVSSEFGLAHAALYNTFANNIGFVKVNLYSGSLFLAEALEWNTWLSIIILLSITTLITVTGFVKVGGFQGLLDAYGGAIAEVNISSREGGNLLNTMILTAKEKNITSLLQLSNEPTIDSRLRCSLPSRKAFKLLREINDPDMPWLGFLLGQTPSSIWYWCADQMMVQRTLAAKSLSHAQGATLMTGIIKQIPIFIMVIPGMISRVLYPNEIGCFPGSDCLKICGHRNGCSNMAYPKLVIDLMPSGLRGLMLTVMLAALISDLTSIFNSASTLFTVDIYQKWRRNPQNIELMIVGRQQINVNKLKHSFNSFLFISNSSTRNTMSHEGALSGLLGAFFGLIYGFIIGFIRMILTFVYTDPICGEDDTRPWIIKNIHYMYFAMFSFGSTIILVVIVSFFSSSPILSQLHRLTYWTAWDSSKEDFDDQMNHSSLSVNSQLHTDNNIITVQENESKSDYLSELETDINKPNSRNLFKSICLWLCGLENTPCSRFSKLTDRQQETNQVRLNKISSLHQDPSAKLGLQIGLIAIICLTIFAYLFYSLYFNEINIGPLPIIGNLTSLHNQQYSEYITYLQNQNIIIFREK</sequence>
<dbReference type="InterPro" id="IPR001734">
    <property type="entry name" value="Na/solute_symporter"/>
</dbReference>
<evidence type="ECO:0000256" key="7">
    <source>
        <dbReference type="SAM" id="Phobius"/>
    </source>
</evidence>
<evidence type="ECO:0000256" key="5">
    <source>
        <dbReference type="ARBA" id="ARBA00023136"/>
    </source>
</evidence>
<keyword evidence="3 7" id="KW-0812">Transmembrane</keyword>
<keyword evidence="5 7" id="KW-0472">Membrane</keyword>
<dbReference type="AlphaFoldDB" id="A0A430QFA6"/>
<dbReference type="Pfam" id="PF00474">
    <property type="entry name" value="SSF"/>
    <property type="match status" value="1"/>
</dbReference>
<feature type="transmembrane region" description="Helical" evidence="7">
    <location>
        <begin position="233"/>
        <end position="254"/>
    </location>
</feature>
<accession>A0A430QFA6</accession>
<feature type="transmembrane region" description="Helical" evidence="7">
    <location>
        <begin position="93"/>
        <end position="115"/>
    </location>
</feature>
<dbReference type="PANTHER" id="PTHR11819">
    <property type="entry name" value="SOLUTE CARRIER FAMILY 5"/>
    <property type="match status" value="1"/>
</dbReference>
<dbReference type="GO" id="GO:0005886">
    <property type="term" value="C:plasma membrane"/>
    <property type="evidence" value="ECO:0007669"/>
    <property type="project" value="TreeGrafter"/>
</dbReference>
<reference evidence="8 9" key="1">
    <citation type="journal article" date="2019" name="PLoS Pathog.">
        <title>Genome sequence of the bovine parasite Schistosoma bovis Tanzania.</title>
        <authorList>
            <person name="Oey H."/>
            <person name="Zakrzewski M."/>
            <person name="Gobert G."/>
            <person name="Gravermann K."/>
            <person name="Stoye J."/>
            <person name="Jones M."/>
            <person name="Mcmanus D."/>
            <person name="Krause L."/>
        </authorList>
    </citation>
    <scope>NUCLEOTIDE SEQUENCE [LARGE SCALE GENOMIC DNA]</scope>
    <source>
        <strain evidence="8 9">TAN1997</strain>
    </source>
</reference>
<proteinExistence type="inferred from homology"/>
<evidence type="ECO:0000256" key="4">
    <source>
        <dbReference type="ARBA" id="ARBA00022989"/>
    </source>
</evidence>
<dbReference type="PROSITE" id="PS50283">
    <property type="entry name" value="NA_SOLUT_SYMP_3"/>
    <property type="match status" value="1"/>
</dbReference>
<evidence type="ECO:0000256" key="3">
    <source>
        <dbReference type="ARBA" id="ARBA00022692"/>
    </source>
</evidence>